<proteinExistence type="predicted"/>
<protein>
    <submittedName>
        <fullName evidence="1">Uncharacterized protein</fullName>
    </submittedName>
</protein>
<sequence length="32" mass="3420">MAPDLTNNIGLNQDFSTIQTETLASTGGKAYF</sequence>
<evidence type="ECO:0000313" key="1">
    <source>
        <dbReference type="EMBL" id="JAD26443.1"/>
    </source>
</evidence>
<reference evidence="1" key="2">
    <citation type="journal article" date="2015" name="Data Brief">
        <title>Shoot transcriptome of the giant reed, Arundo donax.</title>
        <authorList>
            <person name="Barrero R.A."/>
            <person name="Guerrero F.D."/>
            <person name="Moolhuijzen P."/>
            <person name="Goolsby J.A."/>
            <person name="Tidwell J."/>
            <person name="Bellgard S.E."/>
            <person name="Bellgard M.I."/>
        </authorList>
    </citation>
    <scope>NUCLEOTIDE SEQUENCE</scope>
    <source>
        <tissue evidence="1">Shoot tissue taken approximately 20 cm above the soil surface</tissue>
    </source>
</reference>
<dbReference type="EMBL" id="GBRH01271452">
    <property type="protein sequence ID" value="JAD26443.1"/>
    <property type="molecule type" value="Transcribed_RNA"/>
</dbReference>
<accession>A0A0A8YLI8</accession>
<dbReference type="AlphaFoldDB" id="A0A0A8YLI8"/>
<reference evidence="1" key="1">
    <citation type="submission" date="2014-09" db="EMBL/GenBank/DDBJ databases">
        <authorList>
            <person name="Magalhaes I.L.F."/>
            <person name="Oliveira U."/>
            <person name="Santos F.R."/>
            <person name="Vidigal T.H.D.A."/>
            <person name="Brescovit A.D."/>
            <person name="Santos A.J."/>
        </authorList>
    </citation>
    <scope>NUCLEOTIDE SEQUENCE</scope>
    <source>
        <tissue evidence="1">Shoot tissue taken approximately 20 cm above the soil surface</tissue>
    </source>
</reference>
<organism evidence="1">
    <name type="scientific">Arundo donax</name>
    <name type="common">Giant reed</name>
    <name type="synonym">Donax arundinaceus</name>
    <dbReference type="NCBI Taxonomy" id="35708"/>
    <lineage>
        <taxon>Eukaryota</taxon>
        <taxon>Viridiplantae</taxon>
        <taxon>Streptophyta</taxon>
        <taxon>Embryophyta</taxon>
        <taxon>Tracheophyta</taxon>
        <taxon>Spermatophyta</taxon>
        <taxon>Magnoliopsida</taxon>
        <taxon>Liliopsida</taxon>
        <taxon>Poales</taxon>
        <taxon>Poaceae</taxon>
        <taxon>PACMAD clade</taxon>
        <taxon>Arundinoideae</taxon>
        <taxon>Arundineae</taxon>
        <taxon>Arundo</taxon>
    </lineage>
</organism>
<name>A0A0A8YLI8_ARUDO</name>